<dbReference type="PROSITE" id="PS00518">
    <property type="entry name" value="ZF_RING_1"/>
    <property type="match status" value="1"/>
</dbReference>
<dbReference type="PROSITE" id="PS50194">
    <property type="entry name" value="FILAMIN_REPEAT"/>
    <property type="match status" value="1"/>
</dbReference>
<dbReference type="Gene3D" id="2.120.10.30">
    <property type="entry name" value="TolB, C-terminal domain"/>
    <property type="match status" value="4"/>
</dbReference>
<dbReference type="EMBL" id="CALNXK010000092">
    <property type="protein sequence ID" value="CAH3151942.1"/>
    <property type="molecule type" value="Genomic_DNA"/>
</dbReference>
<dbReference type="SUPFAM" id="SSF57845">
    <property type="entry name" value="B-box zinc-binding domain"/>
    <property type="match status" value="1"/>
</dbReference>
<dbReference type="Gene3D" id="3.30.40.10">
    <property type="entry name" value="Zinc/RING finger domain, C3HC4 (zinc finger)"/>
    <property type="match status" value="1"/>
</dbReference>
<evidence type="ECO:0000259" key="11">
    <source>
        <dbReference type="PROSITE" id="PS50119"/>
    </source>
</evidence>
<dbReference type="InterPro" id="IPR050952">
    <property type="entry name" value="TRIM-NHL_E3_ligases"/>
</dbReference>
<keyword evidence="6" id="KW-0862">Zinc</keyword>
<dbReference type="Proteomes" id="UP001159405">
    <property type="component" value="Unassembled WGS sequence"/>
</dbReference>
<evidence type="ECO:0000256" key="3">
    <source>
        <dbReference type="ARBA" id="ARBA00022723"/>
    </source>
</evidence>
<dbReference type="InterPro" id="IPR001841">
    <property type="entry name" value="Znf_RING"/>
</dbReference>
<dbReference type="InterPro" id="IPR014756">
    <property type="entry name" value="Ig_E-set"/>
</dbReference>
<dbReference type="InterPro" id="IPR027370">
    <property type="entry name" value="Znf-RING_euk"/>
</dbReference>
<dbReference type="InterPro" id="IPR017868">
    <property type="entry name" value="Filamin/ABP280_repeat-like"/>
</dbReference>
<keyword evidence="13" id="KW-1185">Reference proteome</keyword>
<dbReference type="SUPFAM" id="SSF57850">
    <property type="entry name" value="RING/U-box"/>
    <property type="match status" value="1"/>
</dbReference>
<dbReference type="Gene3D" id="2.60.40.10">
    <property type="entry name" value="Immunoglobulins"/>
    <property type="match status" value="1"/>
</dbReference>
<accession>A0ABN8Q0F2</accession>
<evidence type="ECO:0000256" key="5">
    <source>
        <dbReference type="ARBA" id="ARBA00022771"/>
    </source>
</evidence>
<dbReference type="Pfam" id="PF00643">
    <property type="entry name" value="zf-B_box"/>
    <property type="match status" value="1"/>
</dbReference>
<evidence type="ECO:0000313" key="13">
    <source>
        <dbReference type="Proteomes" id="UP001159405"/>
    </source>
</evidence>
<feature type="domain" description="B box-type" evidence="11">
    <location>
        <begin position="359"/>
        <end position="406"/>
    </location>
</feature>
<dbReference type="InterPro" id="IPR000315">
    <property type="entry name" value="Znf_B-box"/>
</dbReference>
<keyword evidence="3" id="KW-0479">Metal-binding</keyword>
<feature type="repeat" description="Filamin" evidence="8">
    <location>
        <begin position="622"/>
        <end position="723"/>
    </location>
</feature>
<dbReference type="SMART" id="SM00336">
    <property type="entry name" value="BBOX"/>
    <property type="match status" value="2"/>
</dbReference>
<dbReference type="InterPro" id="IPR013783">
    <property type="entry name" value="Ig-like_fold"/>
</dbReference>
<dbReference type="Pfam" id="PF13445">
    <property type="entry name" value="zf-RING_UBOX"/>
    <property type="match status" value="1"/>
</dbReference>
<feature type="repeat" description="NHL" evidence="9">
    <location>
        <begin position="906"/>
        <end position="949"/>
    </location>
</feature>
<dbReference type="Gene3D" id="4.10.830.40">
    <property type="match status" value="1"/>
</dbReference>
<proteinExistence type="inferred from homology"/>
<sequence>MPHQYQFAFQFGSKGEEQGKFDCPVGVAVNDKSRILAIADYNNSRTQIFSFEGNFLREIALKGKPISLAFTESGDLLVRVIYDKRVFLFAENGQFIRYIGVEHVKTPHFVSVSSDGCIITSDSNDKTIKVLTADGKKLLQSFKSLDRNETPVCVVYHQAKFFASFNFAGRLVVFNNAGEYLHDIGSKGSGDGQFSGPTGLVIDKLNRLIVCDAGNSRLQLLTLEGKYIAQIPGSFFKGGYPHSAVISNTGHLFVTDSWRHCVHTMDVQQLFRNLQKEAECPLCLETVNNPKTLPCLHSFCLECLDKHAGFARRQLQATIKCPVCQTSFQIPEGDSFKNLPTSYHLNQLVDVLALKDSGAQAQKCGSCDENNTASSYCFVCQNFLCTPCFEAHQRLKATRGHRNVVIEKLQAQDVEDLINRPVMCSQQYHENQPLEFYCEECKVPICHKCSVVSHNRHTMTDTQKAAQVQRMQMKDALEKVKAETVVYEKKVRQQTELMDKNKKEIMWCEKKMTDLVEDLIRDLREHERVMKTKFAEIYEAQQKHHATQLENFELVLTQLKSCVERGESIVQRNISAEILQTNQAIIKRCEELLKAEKPEISKPPQVHYIVEQKVKILDRIFVSDTDPSQSLAKVASLKDIREKTETNFTIVTLNSDGEQCYYEEDVVKVNILSSAGVQVETEIKDTKDSKYTVTYTPQCVGQHRVEIQVNGQPLTGSPWVVQVIPHQYQFAFQFGLKGKEQGQFDEPCGIAVNDKSRTLAVADSNNERVLMFGFEGNFLREFALKGGPRSLAFTESGDLLAIVGTRITKKILLFTENGQFIRYIGGEHVKSPYHVSVISDGRIVTSDFKDDRIKVLTADGKDLLQSFKAPGCKETPDCVIYHKDQFFASFSFACLVKVFNNAGECLHGIGSFGTGDGQFSSPIGLAIDKFNRLIVCDGGNRRLELFTLDGKYITQIAGSFFEGGDPHSAVISNTGYLFVTDTSRQCVHVFH</sequence>
<organism evidence="12 13">
    <name type="scientific">Porites lobata</name>
    <dbReference type="NCBI Taxonomy" id="104759"/>
    <lineage>
        <taxon>Eukaryota</taxon>
        <taxon>Metazoa</taxon>
        <taxon>Cnidaria</taxon>
        <taxon>Anthozoa</taxon>
        <taxon>Hexacorallia</taxon>
        <taxon>Scleractinia</taxon>
        <taxon>Fungiina</taxon>
        <taxon>Poritidae</taxon>
        <taxon>Porites</taxon>
    </lineage>
</organism>
<dbReference type="CDD" id="cd05819">
    <property type="entry name" value="NHL"/>
    <property type="match status" value="2"/>
</dbReference>
<comment type="caution">
    <text evidence="12">The sequence shown here is derived from an EMBL/GenBank/DDBJ whole genome shotgun (WGS) entry which is preliminary data.</text>
</comment>
<feature type="repeat" description="NHL" evidence="9">
    <location>
        <begin position="181"/>
        <end position="224"/>
    </location>
</feature>
<evidence type="ECO:0000256" key="8">
    <source>
        <dbReference type="PROSITE-ProRule" id="PRU00087"/>
    </source>
</evidence>
<dbReference type="PROSITE" id="PS50089">
    <property type="entry name" value="ZF_RING_2"/>
    <property type="match status" value="1"/>
</dbReference>
<dbReference type="Gene3D" id="3.30.160.60">
    <property type="entry name" value="Classic Zinc Finger"/>
    <property type="match status" value="1"/>
</dbReference>
<dbReference type="InterPro" id="IPR013083">
    <property type="entry name" value="Znf_RING/FYVE/PHD"/>
</dbReference>
<dbReference type="SUPFAM" id="SSF81296">
    <property type="entry name" value="E set domains"/>
    <property type="match status" value="1"/>
</dbReference>
<evidence type="ECO:0000256" key="6">
    <source>
        <dbReference type="ARBA" id="ARBA00022833"/>
    </source>
</evidence>
<feature type="repeat" description="NHL" evidence="9">
    <location>
        <begin position="93"/>
        <end position="134"/>
    </location>
</feature>
<evidence type="ECO:0000256" key="9">
    <source>
        <dbReference type="PROSITE-ProRule" id="PRU00504"/>
    </source>
</evidence>
<dbReference type="SUPFAM" id="SSF101898">
    <property type="entry name" value="NHL repeat"/>
    <property type="match status" value="2"/>
</dbReference>
<keyword evidence="2" id="KW-0597">Phosphoprotein</keyword>
<reference evidence="12 13" key="1">
    <citation type="submission" date="2022-05" db="EMBL/GenBank/DDBJ databases">
        <authorList>
            <consortium name="Genoscope - CEA"/>
            <person name="William W."/>
        </authorList>
    </citation>
    <scope>NUCLEOTIDE SEQUENCE [LARGE SCALE GENOMIC DNA]</scope>
</reference>
<name>A0ABN8Q0F2_9CNID</name>
<dbReference type="SMART" id="SM00557">
    <property type="entry name" value="IG_FLMN"/>
    <property type="match status" value="1"/>
</dbReference>
<dbReference type="Pfam" id="PF00630">
    <property type="entry name" value="Filamin"/>
    <property type="match status" value="1"/>
</dbReference>
<evidence type="ECO:0000256" key="1">
    <source>
        <dbReference type="ARBA" id="ARBA00008518"/>
    </source>
</evidence>
<feature type="repeat" description="NHL" evidence="9">
    <location>
        <begin position="731"/>
        <end position="775"/>
    </location>
</feature>
<evidence type="ECO:0000259" key="10">
    <source>
        <dbReference type="PROSITE" id="PS50089"/>
    </source>
</evidence>
<feature type="domain" description="RING-type" evidence="10">
    <location>
        <begin position="280"/>
        <end position="325"/>
    </location>
</feature>
<feature type="domain" description="B box-type" evidence="11">
    <location>
        <begin position="419"/>
        <end position="462"/>
    </location>
</feature>
<dbReference type="InterPro" id="IPR017907">
    <property type="entry name" value="Znf_RING_CS"/>
</dbReference>
<comment type="similarity">
    <text evidence="1">Belongs to the TRIM/RBCC family.</text>
</comment>
<evidence type="ECO:0000256" key="4">
    <source>
        <dbReference type="ARBA" id="ARBA00022737"/>
    </source>
</evidence>
<dbReference type="InterPro" id="IPR011042">
    <property type="entry name" value="6-blade_b-propeller_TolB-like"/>
</dbReference>
<keyword evidence="4" id="KW-0677">Repeat</keyword>
<dbReference type="PROSITE" id="PS51125">
    <property type="entry name" value="NHL"/>
    <property type="match status" value="5"/>
</dbReference>
<evidence type="ECO:0000256" key="2">
    <source>
        <dbReference type="ARBA" id="ARBA00022553"/>
    </source>
</evidence>
<evidence type="ECO:0000256" key="7">
    <source>
        <dbReference type="PROSITE-ProRule" id="PRU00024"/>
    </source>
</evidence>
<dbReference type="PANTHER" id="PTHR24104">
    <property type="entry name" value="E3 UBIQUITIN-PROTEIN LIGASE NHLRC1-RELATED"/>
    <property type="match status" value="1"/>
</dbReference>
<dbReference type="Pfam" id="PF01436">
    <property type="entry name" value="NHL"/>
    <property type="match status" value="1"/>
</dbReference>
<feature type="repeat" description="NHL" evidence="9">
    <location>
        <begin position="8"/>
        <end position="52"/>
    </location>
</feature>
<protein>
    <recommendedName>
        <fullName evidence="14">E3 ubiquitin-protein ligase TRIM71</fullName>
    </recommendedName>
</protein>
<gene>
    <name evidence="12" type="ORF">PLOB_00048879</name>
</gene>
<evidence type="ECO:0000313" key="12">
    <source>
        <dbReference type="EMBL" id="CAH3151942.1"/>
    </source>
</evidence>
<dbReference type="SMART" id="SM00184">
    <property type="entry name" value="RING"/>
    <property type="match status" value="1"/>
</dbReference>
<dbReference type="InterPro" id="IPR001298">
    <property type="entry name" value="Filamin/ABP280_rpt"/>
</dbReference>
<dbReference type="PANTHER" id="PTHR24104:SF25">
    <property type="entry name" value="PROTEIN LIN-41"/>
    <property type="match status" value="1"/>
</dbReference>
<keyword evidence="5 7" id="KW-0863">Zinc-finger</keyword>
<dbReference type="Pfam" id="PF17170">
    <property type="entry name" value="DUF5128"/>
    <property type="match status" value="1"/>
</dbReference>
<dbReference type="InterPro" id="IPR001258">
    <property type="entry name" value="NHL_repeat"/>
</dbReference>
<evidence type="ECO:0008006" key="14">
    <source>
        <dbReference type="Google" id="ProtNLM"/>
    </source>
</evidence>
<dbReference type="PROSITE" id="PS50119">
    <property type="entry name" value="ZF_BBOX"/>
    <property type="match status" value="2"/>
</dbReference>